<organism evidence="2 3">
    <name type="scientific">Stephania cephalantha</name>
    <dbReference type="NCBI Taxonomy" id="152367"/>
    <lineage>
        <taxon>Eukaryota</taxon>
        <taxon>Viridiplantae</taxon>
        <taxon>Streptophyta</taxon>
        <taxon>Embryophyta</taxon>
        <taxon>Tracheophyta</taxon>
        <taxon>Spermatophyta</taxon>
        <taxon>Magnoliopsida</taxon>
        <taxon>Ranunculales</taxon>
        <taxon>Menispermaceae</taxon>
        <taxon>Menispermoideae</taxon>
        <taxon>Cissampelideae</taxon>
        <taxon>Stephania</taxon>
    </lineage>
</organism>
<sequence>MRRRSKEDLGQKGRRDENRWSEAARAASARSGDGESHYGGSADLSCCRAFTPPHSLGLAAIATPQVNRLFYPSVSLSERKCER</sequence>
<dbReference type="EMBL" id="JBBNAG010000008">
    <property type="protein sequence ID" value="KAK9111459.1"/>
    <property type="molecule type" value="Genomic_DNA"/>
</dbReference>
<evidence type="ECO:0000256" key="1">
    <source>
        <dbReference type="SAM" id="MobiDB-lite"/>
    </source>
</evidence>
<dbReference type="AlphaFoldDB" id="A0AAP0NME4"/>
<proteinExistence type="predicted"/>
<keyword evidence="3" id="KW-1185">Reference proteome</keyword>
<evidence type="ECO:0000313" key="3">
    <source>
        <dbReference type="Proteomes" id="UP001419268"/>
    </source>
</evidence>
<feature type="compositionally biased region" description="Basic and acidic residues" evidence="1">
    <location>
        <begin position="1"/>
        <end position="22"/>
    </location>
</feature>
<reference evidence="2 3" key="1">
    <citation type="submission" date="2024-01" db="EMBL/GenBank/DDBJ databases">
        <title>Genome assemblies of Stephania.</title>
        <authorList>
            <person name="Yang L."/>
        </authorList>
    </citation>
    <scope>NUCLEOTIDE SEQUENCE [LARGE SCALE GENOMIC DNA]</scope>
    <source>
        <strain evidence="2">JXDWG</strain>
        <tissue evidence="2">Leaf</tissue>
    </source>
</reference>
<accession>A0AAP0NME4</accession>
<dbReference type="Proteomes" id="UP001419268">
    <property type="component" value="Unassembled WGS sequence"/>
</dbReference>
<gene>
    <name evidence="2" type="ORF">Scep_018978</name>
</gene>
<feature type="region of interest" description="Disordered" evidence="1">
    <location>
        <begin position="1"/>
        <end position="39"/>
    </location>
</feature>
<protein>
    <submittedName>
        <fullName evidence="2">Uncharacterized protein</fullName>
    </submittedName>
</protein>
<evidence type="ECO:0000313" key="2">
    <source>
        <dbReference type="EMBL" id="KAK9111459.1"/>
    </source>
</evidence>
<name>A0AAP0NME4_9MAGN</name>
<comment type="caution">
    <text evidence="2">The sequence shown here is derived from an EMBL/GenBank/DDBJ whole genome shotgun (WGS) entry which is preliminary data.</text>
</comment>